<evidence type="ECO:0000256" key="2">
    <source>
        <dbReference type="ARBA" id="ARBA00022771"/>
    </source>
</evidence>
<keyword evidence="1" id="KW-0479">Metal-binding</keyword>
<keyword evidence="7" id="KW-1185">Reference proteome</keyword>
<evidence type="ECO:0000313" key="6">
    <source>
        <dbReference type="EMBL" id="EEP78145.1"/>
    </source>
</evidence>
<dbReference type="RefSeq" id="XP_002543474.1">
    <property type="nucleotide sequence ID" value="XM_002543428.1"/>
</dbReference>
<name>C4JNJ2_UNCRE</name>
<dbReference type="KEGG" id="ure:UREG_02990"/>
<dbReference type="PROSITE" id="PS50089">
    <property type="entry name" value="ZF_RING_2"/>
    <property type="match status" value="1"/>
</dbReference>
<dbReference type="OMA" id="EGICIVC"/>
<evidence type="ECO:0000313" key="7">
    <source>
        <dbReference type="Proteomes" id="UP000002058"/>
    </source>
</evidence>
<dbReference type="STRING" id="336963.C4JNJ2"/>
<dbReference type="PROSITE" id="PS00518">
    <property type="entry name" value="ZF_RING_1"/>
    <property type="match status" value="1"/>
</dbReference>
<proteinExistence type="predicted"/>
<dbReference type="eggNOG" id="ENOG502T4A8">
    <property type="taxonomic scope" value="Eukaryota"/>
</dbReference>
<dbReference type="InterPro" id="IPR001841">
    <property type="entry name" value="Znf_RING"/>
</dbReference>
<reference evidence="7" key="1">
    <citation type="journal article" date="2009" name="Genome Res.">
        <title>Comparative genomic analyses of the human fungal pathogens Coccidioides and their relatives.</title>
        <authorList>
            <person name="Sharpton T.J."/>
            <person name="Stajich J.E."/>
            <person name="Rounsley S.D."/>
            <person name="Gardner M.J."/>
            <person name="Wortman J.R."/>
            <person name="Jordar V.S."/>
            <person name="Maiti R."/>
            <person name="Kodira C.D."/>
            <person name="Neafsey D.E."/>
            <person name="Zeng Q."/>
            <person name="Hung C.-Y."/>
            <person name="McMahan C."/>
            <person name="Muszewska A."/>
            <person name="Grynberg M."/>
            <person name="Mandel M.A."/>
            <person name="Kellner E.M."/>
            <person name="Barker B.M."/>
            <person name="Galgiani J.N."/>
            <person name="Orbach M.J."/>
            <person name="Kirkland T.N."/>
            <person name="Cole G.T."/>
            <person name="Henn M.R."/>
            <person name="Birren B.W."/>
            <person name="Taylor J.W."/>
        </authorList>
    </citation>
    <scope>NUCLEOTIDE SEQUENCE [LARGE SCALE GENOMIC DNA]</scope>
    <source>
        <strain evidence="7">UAMH 1704</strain>
    </source>
</reference>
<dbReference type="Proteomes" id="UP000002058">
    <property type="component" value="Unassembled WGS sequence"/>
</dbReference>
<dbReference type="InterPro" id="IPR017907">
    <property type="entry name" value="Znf_RING_CS"/>
</dbReference>
<dbReference type="HOGENOM" id="CLU_1266669_0_0_1"/>
<dbReference type="AlphaFoldDB" id="C4JNJ2"/>
<dbReference type="SUPFAM" id="SSF57850">
    <property type="entry name" value="RING/U-box"/>
    <property type="match status" value="1"/>
</dbReference>
<dbReference type="InParanoid" id="C4JNJ2"/>
<dbReference type="Gene3D" id="3.30.40.10">
    <property type="entry name" value="Zinc/RING finger domain, C3HC4 (zinc finger)"/>
    <property type="match status" value="1"/>
</dbReference>
<dbReference type="OrthoDB" id="4210006at2759"/>
<evidence type="ECO:0000256" key="4">
    <source>
        <dbReference type="PROSITE-ProRule" id="PRU00175"/>
    </source>
</evidence>
<dbReference type="InterPro" id="IPR013083">
    <property type="entry name" value="Znf_RING/FYVE/PHD"/>
</dbReference>
<evidence type="ECO:0000256" key="3">
    <source>
        <dbReference type="ARBA" id="ARBA00022833"/>
    </source>
</evidence>
<keyword evidence="2 4" id="KW-0863">Zinc-finger</keyword>
<gene>
    <name evidence="6" type="ORF">UREG_02990</name>
</gene>
<organism evidence="6 7">
    <name type="scientific">Uncinocarpus reesii (strain UAMH 1704)</name>
    <dbReference type="NCBI Taxonomy" id="336963"/>
    <lineage>
        <taxon>Eukaryota</taxon>
        <taxon>Fungi</taxon>
        <taxon>Dikarya</taxon>
        <taxon>Ascomycota</taxon>
        <taxon>Pezizomycotina</taxon>
        <taxon>Eurotiomycetes</taxon>
        <taxon>Eurotiomycetidae</taxon>
        <taxon>Onygenales</taxon>
        <taxon>Onygenaceae</taxon>
        <taxon>Uncinocarpus</taxon>
    </lineage>
</organism>
<keyword evidence="3" id="KW-0862">Zinc</keyword>
<feature type="domain" description="RING-type" evidence="5">
    <location>
        <begin position="53"/>
        <end position="95"/>
    </location>
</feature>
<accession>C4JNJ2</accession>
<dbReference type="GO" id="GO:0008270">
    <property type="term" value="F:zinc ion binding"/>
    <property type="evidence" value="ECO:0007669"/>
    <property type="project" value="UniProtKB-KW"/>
</dbReference>
<dbReference type="EMBL" id="CH476616">
    <property type="protein sequence ID" value="EEP78145.1"/>
    <property type="molecule type" value="Genomic_DNA"/>
</dbReference>
<dbReference type="VEuPathDB" id="FungiDB:UREG_02990"/>
<dbReference type="GeneID" id="8439009"/>
<protein>
    <recommendedName>
        <fullName evidence="5">RING-type domain-containing protein</fullName>
    </recommendedName>
</protein>
<evidence type="ECO:0000256" key="1">
    <source>
        <dbReference type="ARBA" id="ARBA00022723"/>
    </source>
</evidence>
<sequence>MASLERLTELYGNISRLDPQLLEGLRQIHAEDPAYREPEVPELTTTDPAEGICIVCRCAWFLPVQFGPCGHVFCAECLWTVLCRSSALPACMLCQSTKTNFRYRSDMHKISTDRSDFDRGRFSIILLYMKLQFLDDAYASWNIGSNDYKAFEADVNTDVEATEGIDPETLSALEKQEGHCAAGPDEDGDEWVDEDSDEEDSNHLLILLHRVPVRALKGMLRRIRFARVVVQQRLEELAPNYRAW</sequence>
<evidence type="ECO:0000259" key="5">
    <source>
        <dbReference type="PROSITE" id="PS50089"/>
    </source>
</evidence>